<dbReference type="InterPro" id="IPR012675">
    <property type="entry name" value="Beta-grasp_dom_sf"/>
</dbReference>
<dbReference type="InterPro" id="IPR010038">
    <property type="entry name" value="MoaD_arc-typ"/>
</dbReference>
<dbReference type="PANTHER" id="PTHR38031:SF1">
    <property type="entry name" value="SULFUR CARRIER PROTEIN CYSO"/>
    <property type="match status" value="1"/>
</dbReference>
<dbReference type="RefSeq" id="WP_129076160.1">
    <property type="nucleotide sequence ID" value="NZ_QOUX01000001.1"/>
</dbReference>
<dbReference type="CDD" id="cd17505">
    <property type="entry name" value="Ubl_SAMP1_like"/>
    <property type="match status" value="1"/>
</dbReference>
<evidence type="ECO:0000313" key="1">
    <source>
        <dbReference type="EMBL" id="RXJ03817.1"/>
    </source>
</evidence>
<protein>
    <submittedName>
        <fullName evidence="1">MoaD family protein</fullName>
    </submittedName>
</protein>
<dbReference type="InterPro" id="IPR016155">
    <property type="entry name" value="Mopterin_synth/thiamin_S_b"/>
</dbReference>
<organism evidence="1 2">
    <name type="scientific">Anaerobacillus alkaliphilus</name>
    <dbReference type="NCBI Taxonomy" id="1548597"/>
    <lineage>
        <taxon>Bacteria</taxon>
        <taxon>Bacillati</taxon>
        <taxon>Bacillota</taxon>
        <taxon>Bacilli</taxon>
        <taxon>Bacillales</taxon>
        <taxon>Bacillaceae</taxon>
        <taxon>Anaerobacillus</taxon>
    </lineage>
</organism>
<keyword evidence="2" id="KW-1185">Reference proteome</keyword>
<dbReference type="AlphaFoldDB" id="A0A4Q0VVU9"/>
<dbReference type="EMBL" id="QOUX01000001">
    <property type="protein sequence ID" value="RXJ03817.1"/>
    <property type="molecule type" value="Genomic_DNA"/>
</dbReference>
<dbReference type="Pfam" id="PF02597">
    <property type="entry name" value="ThiS"/>
    <property type="match status" value="1"/>
</dbReference>
<gene>
    <name evidence="1" type="ORF">DS745_00035</name>
</gene>
<dbReference type="SUPFAM" id="SSF54285">
    <property type="entry name" value="MoaD/ThiS"/>
    <property type="match status" value="1"/>
</dbReference>
<dbReference type="NCBIfam" id="TIGR01687">
    <property type="entry name" value="moaD_arch"/>
    <property type="match status" value="1"/>
</dbReference>
<name>A0A4Q0VVU9_9BACI</name>
<dbReference type="NCBIfam" id="NF041918">
    <property type="entry name" value="SAMP1"/>
    <property type="match status" value="1"/>
</dbReference>
<comment type="caution">
    <text evidence="1">The sequence shown here is derived from an EMBL/GenBank/DDBJ whole genome shotgun (WGS) entry which is preliminary data.</text>
</comment>
<sequence length="91" mass="10021">MLIKVFANFREICGGKTVTLTVADGQSILSVLDKLVEQYPLMNEELFTEDRKLKPLVHVFINGRNIIHLEGLASPTKEADQIALFPPVAGG</sequence>
<evidence type="ECO:0000313" key="2">
    <source>
        <dbReference type="Proteomes" id="UP000290649"/>
    </source>
</evidence>
<dbReference type="InterPro" id="IPR003749">
    <property type="entry name" value="ThiS/MoaD-like"/>
</dbReference>
<reference evidence="1 2" key="1">
    <citation type="journal article" date="2019" name="Int. J. Syst. Evol. Microbiol.">
        <title>Anaerobacillus alkaliphilus sp. nov., a novel alkaliphilic and moderately halophilic bacterium.</title>
        <authorList>
            <person name="Borsodi A.K."/>
            <person name="Aszalos J.M."/>
            <person name="Bihari P."/>
            <person name="Nagy I."/>
            <person name="Schumann P."/>
            <person name="Sproer C."/>
            <person name="Kovacs A.L."/>
            <person name="Boka K."/>
            <person name="Dobosy P."/>
            <person name="Ovari M."/>
            <person name="Szili-Kovacs T."/>
            <person name="Toth E."/>
        </authorList>
    </citation>
    <scope>NUCLEOTIDE SEQUENCE [LARGE SCALE GENOMIC DNA]</scope>
    <source>
        <strain evidence="1 2">B16-10</strain>
    </source>
</reference>
<dbReference type="Gene3D" id="3.10.20.30">
    <property type="match status" value="1"/>
</dbReference>
<proteinExistence type="predicted"/>
<dbReference type="InterPro" id="IPR052045">
    <property type="entry name" value="Sulfur_Carrier/Prot_Modifier"/>
</dbReference>
<dbReference type="PANTHER" id="PTHR38031">
    <property type="entry name" value="SULFUR CARRIER PROTEIN SLR0821-RELATED"/>
    <property type="match status" value="1"/>
</dbReference>
<accession>A0A4Q0VVU9</accession>
<dbReference type="Proteomes" id="UP000290649">
    <property type="component" value="Unassembled WGS sequence"/>
</dbReference>
<dbReference type="InterPro" id="IPR054834">
    <property type="entry name" value="SAMP1_3"/>
</dbReference>
<dbReference type="OrthoDB" id="2112016at2"/>